<keyword evidence="3" id="KW-1185">Reference proteome</keyword>
<sequence length="308" mass="33627">MDGDKIILGMDIGGTNMRFGLIDKDCRLSAFTIKKTRLILDCSDPVLTLAGCVKDYCREHLGSRLPDAVALGFPSAIDRSRRIVCSTPNIKGLGDNLPVADIMERELGVPTYINRDVNFLLFYDTYFHGLPSHATVLGFYVGTGFGNAVSVDGKLLLGKNGVAAELGHIPVLGKDTPCGCGNRGCVEYYASGLGLERIQAHSFPHTPVGRLFKEHGDALELLEYIDWLSIPIATEINIFDPDYIVLGGGVLQMEAFPQKLLEKRILEHTRKPYPAANLSVLYSSPHQENGVIGAGIYALRRLADPSYC</sequence>
<keyword evidence="2" id="KW-0808">Transferase</keyword>
<dbReference type="InterPro" id="IPR000600">
    <property type="entry name" value="ROK"/>
</dbReference>
<dbReference type="Pfam" id="PF00480">
    <property type="entry name" value="ROK"/>
    <property type="match status" value="1"/>
</dbReference>
<dbReference type="CDD" id="cd24070">
    <property type="entry name" value="ASKHA_NBD_ROK_AlsK"/>
    <property type="match status" value="1"/>
</dbReference>
<dbReference type="EC" id="2.7.1.55" evidence="2"/>
<organism evidence="2 3">
    <name type="scientific">Youxingia wuxianensis</name>
    <dbReference type="NCBI Taxonomy" id="2763678"/>
    <lineage>
        <taxon>Bacteria</taxon>
        <taxon>Bacillati</taxon>
        <taxon>Bacillota</taxon>
        <taxon>Clostridia</taxon>
        <taxon>Eubacteriales</taxon>
        <taxon>Oscillospiraceae</taxon>
        <taxon>Youxingia</taxon>
    </lineage>
</organism>
<dbReference type="RefSeq" id="WP_262395998.1">
    <property type="nucleotide sequence ID" value="NZ_JACRTD010000009.1"/>
</dbReference>
<comment type="caution">
    <text evidence="2">The sequence shown here is derived from an EMBL/GenBank/DDBJ whole genome shotgun (WGS) entry which is preliminary data.</text>
</comment>
<keyword evidence="2" id="KW-0418">Kinase</keyword>
<accession>A0A926ERT2</accession>
<dbReference type="PANTHER" id="PTHR18964:SF149">
    <property type="entry name" value="BIFUNCTIONAL UDP-N-ACETYLGLUCOSAMINE 2-EPIMERASE_N-ACETYLMANNOSAMINE KINASE"/>
    <property type="match status" value="1"/>
</dbReference>
<dbReference type="Proteomes" id="UP000623678">
    <property type="component" value="Unassembled WGS sequence"/>
</dbReference>
<protein>
    <submittedName>
        <fullName evidence="2">Allose kinase</fullName>
        <ecNumber evidence="2">2.7.1.55</ecNumber>
    </submittedName>
</protein>
<dbReference type="InterPro" id="IPR043129">
    <property type="entry name" value="ATPase_NBD"/>
</dbReference>
<dbReference type="Gene3D" id="3.30.420.40">
    <property type="match status" value="2"/>
</dbReference>
<dbReference type="PANTHER" id="PTHR18964">
    <property type="entry name" value="ROK (REPRESSOR, ORF, KINASE) FAMILY"/>
    <property type="match status" value="1"/>
</dbReference>
<comment type="similarity">
    <text evidence="1">Belongs to the ROK (NagC/XylR) family.</text>
</comment>
<dbReference type="AlphaFoldDB" id="A0A926ERT2"/>
<evidence type="ECO:0000313" key="3">
    <source>
        <dbReference type="Proteomes" id="UP000623678"/>
    </source>
</evidence>
<reference evidence="2" key="1">
    <citation type="submission" date="2020-08" db="EMBL/GenBank/DDBJ databases">
        <title>Genome public.</title>
        <authorList>
            <person name="Liu C."/>
            <person name="Sun Q."/>
        </authorList>
    </citation>
    <scope>NUCLEOTIDE SEQUENCE</scope>
    <source>
        <strain evidence="2">NSJ-64</strain>
    </source>
</reference>
<proteinExistence type="inferred from homology"/>
<gene>
    <name evidence="2" type="primary">alsK</name>
    <name evidence="2" type="ORF">H8705_11870</name>
</gene>
<evidence type="ECO:0000256" key="1">
    <source>
        <dbReference type="ARBA" id="ARBA00006479"/>
    </source>
</evidence>
<dbReference type="SUPFAM" id="SSF53067">
    <property type="entry name" value="Actin-like ATPase domain"/>
    <property type="match status" value="1"/>
</dbReference>
<dbReference type="InterPro" id="IPR049874">
    <property type="entry name" value="ROK_cs"/>
</dbReference>
<evidence type="ECO:0000313" key="2">
    <source>
        <dbReference type="EMBL" id="MBC8586277.1"/>
    </source>
</evidence>
<dbReference type="PROSITE" id="PS01125">
    <property type="entry name" value="ROK"/>
    <property type="match status" value="1"/>
</dbReference>
<name>A0A926ERT2_9FIRM</name>
<dbReference type="EMBL" id="JACRTD010000009">
    <property type="protein sequence ID" value="MBC8586277.1"/>
    <property type="molecule type" value="Genomic_DNA"/>
</dbReference>
<dbReference type="NCBIfam" id="NF007251">
    <property type="entry name" value="PRK09698.1"/>
    <property type="match status" value="1"/>
</dbReference>
<dbReference type="GO" id="GO:0008787">
    <property type="term" value="F:D-allose kinase activity"/>
    <property type="evidence" value="ECO:0007669"/>
    <property type="project" value="UniProtKB-EC"/>
</dbReference>